<reference evidence="2 3" key="1">
    <citation type="journal article" date="2018" name="Microb. Genom.">
        <title>Expanding an expanded genome: long-read sequencing of Trypanosoma cruzi.</title>
        <authorList>
            <person name="Berna L."/>
            <person name="Rodriguez M."/>
            <person name="Chiribao M.L."/>
            <person name="Parodi-Talice A."/>
            <person name="Pita S."/>
            <person name="Rijo G."/>
            <person name="Alvarez-Valin F."/>
            <person name="Robello C."/>
        </authorList>
    </citation>
    <scope>NUCLEOTIDE SEQUENCE [LARGE SCALE GENOMIC DNA]</scope>
    <source>
        <strain evidence="2 3">Dm28c</strain>
    </source>
</reference>
<name>A0A2V2W216_TRYCR</name>
<feature type="compositionally biased region" description="Basic and acidic residues" evidence="1">
    <location>
        <begin position="451"/>
        <end position="472"/>
    </location>
</feature>
<gene>
    <name evidence="2" type="ORF">C4B63_2g95</name>
</gene>
<accession>A0A2V2W216</accession>
<feature type="compositionally biased region" description="Polar residues" evidence="1">
    <location>
        <begin position="438"/>
        <end position="449"/>
    </location>
</feature>
<dbReference type="VEuPathDB" id="TriTrypDB:TcCLB.510657.150"/>
<dbReference type="Proteomes" id="UP000246121">
    <property type="component" value="Unassembled WGS sequence"/>
</dbReference>
<dbReference type="VEuPathDB" id="TriTrypDB:TcYC6_0068600"/>
<dbReference type="VEuPathDB" id="TriTrypDB:BCY84_13968"/>
<evidence type="ECO:0008006" key="4">
    <source>
        <dbReference type="Google" id="ProtNLM"/>
    </source>
</evidence>
<dbReference type="VEuPathDB" id="TriTrypDB:Tc_MARK_4516"/>
<dbReference type="VEuPathDB" id="TriTrypDB:C4B63_2g95"/>
<dbReference type="AlphaFoldDB" id="A0A2V2W216"/>
<protein>
    <recommendedName>
        <fullName evidence="4">Sfi1 spindle body domain-containing protein</fullName>
    </recommendedName>
</protein>
<dbReference type="VEuPathDB" id="TriTrypDB:TCSYLVIO_001394"/>
<dbReference type="VEuPathDB" id="TriTrypDB:TcCLB.510747.90"/>
<dbReference type="VEuPathDB" id="TriTrypDB:TcCL_NonESM00290"/>
<dbReference type="VEuPathDB" id="TriTrypDB:TcBrA4_0062880"/>
<organism evidence="2 3">
    <name type="scientific">Trypanosoma cruzi</name>
    <dbReference type="NCBI Taxonomy" id="5693"/>
    <lineage>
        <taxon>Eukaryota</taxon>
        <taxon>Discoba</taxon>
        <taxon>Euglenozoa</taxon>
        <taxon>Kinetoplastea</taxon>
        <taxon>Metakinetoplastina</taxon>
        <taxon>Trypanosomatida</taxon>
        <taxon>Trypanosomatidae</taxon>
        <taxon>Trypanosoma</taxon>
        <taxon>Schizotrypanum</taxon>
    </lineage>
</organism>
<dbReference type="OrthoDB" id="245915at2759"/>
<dbReference type="VEuPathDB" id="TriTrypDB:TcG_02014"/>
<evidence type="ECO:0000313" key="2">
    <source>
        <dbReference type="EMBL" id="PWV02375.1"/>
    </source>
</evidence>
<evidence type="ECO:0000256" key="1">
    <source>
        <dbReference type="SAM" id="MobiDB-lite"/>
    </source>
</evidence>
<dbReference type="VEuPathDB" id="TriTrypDB:ECC02_001278"/>
<dbReference type="VEuPathDB" id="TriTrypDB:TCDM_03336"/>
<comment type="caution">
    <text evidence="2">The sequence shown here is derived from an EMBL/GenBank/DDBJ whole genome shotgun (WGS) entry which is preliminary data.</text>
</comment>
<evidence type="ECO:0000313" key="3">
    <source>
        <dbReference type="Proteomes" id="UP000246121"/>
    </source>
</evidence>
<sequence length="497" mass="57828">MSADRVFLEGIGAPSLELHVGGAPLAEVLADMMRLIRSQQKELESLRRDAEEGIYRNECGLKKHDGVLESFAEDLRIHVRPINYNGQPPMPTMADAVANVECRLWRVEREKKFHAAARLSEVTRKKLMAAFYSKWWLLRKLRAKGHFLLKETQREIWRRYMRKWSRCLALRRRQAAWRRHLIGLTAAHGRRIMTCYWCKWVQVVAFKSQARANRRISAYDISDTMLHITCRGIARRYLCAWAQFVAAARDARCRARGALWLEQKTARILARRYFERWLDAHRWCRLPLMRLKALDALQVKLSRGLARSFLRAWQDFVRNRCERRRVLRLIPHLHHANLAALARRYFSRLYAFRFVCRDARVVETLEQRLKTLSERADGLQRQLDMGLHTLAHTNSVLARVVDTVMVAGEPRDALQAFLQGDTMISVPTVPSVEEKRSQQGASAPSLSPNSRRHEESASSTGRERQPTDEHRYVSASEMLQNLRVRLEKTYKMAGGEP</sequence>
<dbReference type="VEuPathDB" id="TriTrypDB:C3747_71g31"/>
<proteinExistence type="predicted"/>
<feature type="region of interest" description="Disordered" evidence="1">
    <location>
        <begin position="430"/>
        <end position="475"/>
    </location>
</feature>
<dbReference type="EMBL" id="PRFA01000002">
    <property type="protein sequence ID" value="PWV02375.1"/>
    <property type="molecule type" value="Genomic_DNA"/>
</dbReference>